<sequence>MCPALSHSSSRLPMYKSRSKRYHPYMLEDAPPPPYNDDMYYYNTVYDEECSILAVPPRILIAGENRHLHLRLSENINCVLRIQRLGHTMEAFFDGLERAIRAN</sequence>
<organism evidence="1 2">
    <name type="scientific">Ephemerocybe angulata</name>
    <dbReference type="NCBI Taxonomy" id="980116"/>
    <lineage>
        <taxon>Eukaryota</taxon>
        <taxon>Fungi</taxon>
        <taxon>Dikarya</taxon>
        <taxon>Basidiomycota</taxon>
        <taxon>Agaricomycotina</taxon>
        <taxon>Agaricomycetes</taxon>
        <taxon>Agaricomycetidae</taxon>
        <taxon>Agaricales</taxon>
        <taxon>Agaricineae</taxon>
        <taxon>Psathyrellaceae</taxon>
        <taxon>Ephemerocybe</taxon>
    </lineage>
</organism>
<evidence type="ECO:0000313" key="2">
    <source>
        <dbReference type="Proteomes" id="UP000541558"/>
    </source>
</evidence>
<gene>
    <name evidence="1" type="ORF">D9611_003381</name>
</gene>
<keyword evidence="2" id="KW-1185">Reference proteome</keyword>
<reference evidence="1 2" key="1">
    <citation type="journal article" date="2020" name="ISME J.">
        <title>Uncovering the hidden diversity of litter-decomposition mechanisms in mushroom-forming fungi.</title>
        <authorList>
            <person name="Floudas D."/>
            <person name="Bentzer J."/>
            <person name="Ahren D."/>
            <person name="Johansson T."/>
            <person name="Persson P."/>
            <person name="Tunlid A."/>
        </authorList>
    </citation>
    <scope>NUCLEOTIDE SEQUENCE [LARGE SCALE GENOMIC DNA]</scope>
    <source>
        <strain evidence="1 2">CBS 175.51</strain>
    </source>
</reference>
<proteinExistence type="predicted"/>
<evidence type="ECO:0000313" key="1">
    <source>
        <dbReference type="EMBL" id="KAF5337197.1"/>
    </source>
</evidence>
<dbReference type="Proteomes" id="UP000541558">
    <property type="component" value="Unassembled WGS sequence"/>
</dbReference>
<protein>
    <submittedName>
        <fullName evidence="1">Uncharacterized protein</fullName>
    </submittedName>
</protein>
<dbReference type="EMBL" id="JAACJK010000057">
    <property type="protein sequence ID" value="KAF5337197.1"/>
    <property type="molecule type" value="Genomic_DNA"/>
</dbReference>
<dbReference type="AlphaFoldDB" id="A0A8H5FHX3"/>
<name>A0A8H5FHX3_9AGAR</name>
<comment type="caution">
    <text evidence="1">The sequence shown here is derived from an EMBL/GenBank/DDBJ whole genome shotgun (WGS) entry which is preliminary data.</text>
</comment>
<accession>A0A8H5FHX3</accession>